<dbReference type="EMBL" id="ABJB010395284">
    <property type="status" value="NOT_ANNOTATED_CDS"/>
    <property type="molecule type" value="Genomic_DNA"/>
</dbReference>
<evidence type="ECO:0000313" key="5">
    <source>
        <dbReference type="EnsemblMetazoa" id="ISCW004619-PA"/>
    </source>
</evidence>
<dbReference type="GO" id="GO:0003729">
    <property type="term" value="F:mRNA binding"/>
    <property type="evidence" value="ECO:0000318"/>
    <property type="project" value="GO_Central"/>
</dbReference>
<dbReference type="VEuPathDB" id="VectorBase:ISCI004619"/>
<feature type="domain" description="RRM" evidence="3">
    <location>
        <begin position="7"/>
        <end position="86"/>
    </location>
</feature>
<dbReference type="OrthoDB" id="439808at2759"/>
<dbReference type="KEGG" id="isc:8029790"/>
<accession>B7PJB5</accession>
<keyword evidence="7" id="KW-1267">Proteomics identification</keyword>
<dbReference type="Pfam" id="PF00076">
    <property type="entry name" value="RRM_1"/>
    <property type="match status" value="1"/>
</dbReference>
<dbReference type="EMBL" id="ABJB010059271">
    <property type="status" value="NOT_ANNOTATED_CDS"/>
    <property type="molecule type" value="Genomic_DNA"/>
</dbReference>
<reference evidence="4 6" key="1">
    <citation type="submission" date="2008-03" db="EMBL/GenBank/DDBJ databases">
        <title>Annotation of Ixodes scapularis.</title>
        <authorList>
            <consortium name="Ixodes scapularis Genome Project Consortium"/>
            <person name="Caler E."/>
            <person name="Hannick L.I."/>
            <person name="Bidwell S."/>
            <person name="Joardar V."/>
            <person name="Thiagarajan M."/>
            <person name="Amedeo P."/>
            <person name="Galinsky K.J."/>
            <person name="Schobel S."/>
            <person name="Inman J."/>
            <person name="Hostetler J."/>
            <person name="Miller J."/>
            <person name="Hammond M."/>
            <person name="Megy K."/>
            <person name="Lawson D."/>
            <person name="Kodira C."/>
            <person name="Sutton G."/>
            <person name="Meyer J."/>
            <person name="Hill C.A."/>
            <person name="Birren B."/>
            <person name="Nene V."/>
            <person name="Collins F."/>
            <person name="Alarcon-Chaidez F."/>
            <person name="Wikel S."/>
            <person name="Strausberg R."/>
        </authorList>
    </citation>
    <scope>NUCLEOTIDE SEQUENCE [LARGE SCALE GENOMIC DNA]</scope>
    <source>
        <strain evidence="6">Wikel</strain>
        <strain evidence="4">Wikel colony</strain>
    </source>
</reference>
<dbReference type="STRING" id="6945.B7PJB5"/>
<sequence length="92" mass="10344">MASRSGLKVFVGNLSWTVGRRELRDYFSQFGYVTSSNVVFNKENGMSKGFGFVVFGNRDGFMNATKPQQHIFEGNTVSLAVTLGLFWNYCLI</sequence>
<reference evidence="5" key="2">
    <citation type="submission" date="2020-05" db="UniProtKB">
        <authorList>
            <consortium name="EnsemblMetazoa"/>
        </authorList>
    </citation>
    <scope>IDENTIFICATION</scope>
    <source>
        <strain evidence="5">wikel</strain>
    </source>
</reference>
<dbReference type="PANTHER" id="PTHR48024:SF56">
    <property type="entry name" value="HETEROGENEOUS NUCLEAR RIBONUCLEOPROTEIN A0"/>
    <property type="match status" value="1"/>
</dbReference>
<dbReference type="FunCoup" id="B7PJB5">
    <property type="interactions" value="695"/>
</dbReference>
<dbReference type="FunFam" id="3.30.70.330:FF:000494">
    <property type="entry name" value="28 kDa ribonucleoprotein, chloroplastic"/>
    <property type="match status" value="1"/>
</dbReference>
<dbReference type="InterPro" id="IPR035979">
    <property type="entry name" value="RBD_domain_sf"/>
</dbReference>
<evidence type="ECO:0000313" key="4">
    <source>
        <dbReference type="EMBL" id="EEC06687.1"/>
    </source>
</evidence>
<dbReference type="InterPro" id="IPR000504">
    <property type="entry name" value="RRM_dom"/>
</dbReference>
<dbReference type="PANTHER" id="PTHR48024">
    <property type="entry name" value="GEO13361P1-RELATED"/>
    <property type="match status" value="1"/>
</dbReference>
<dbReference type="InterPro" id="IPR050886">
    <property type="entry name" value="RNA-binding_reg"/>
</dbReference>
<dbReference type="PROSITE" id="PS50102">
    <property type="entry name" value="RRM"/>
    <property type="match status" value="1"/>
</dbReference>
<protein>
    <submittedName>
        <fullName evidence="4 5">RNA binding protein, putative</fullName>
    </submittedName>
</protein>
<name>B7PJB5_IXOSC</name>
<dbReference type="Gene3D" id="3.30.70.330">
    <property type="match status" value="1"/>
</dbReference>
<proteinExistence type="evidence at protein level"/>
<evidence type="ECO:0007829" key="7">
    <source>
        <dbReference type="PeptideAtlas" id="B7PJB5"/>
    </source>
</evidence>
<keyword evidence="1 2" id="KW-0694">RNA-binding</keyword>
<dbReference type="InParanoid" id="B7PJB5"/>
<dbReference type="VEuPathDB" id="VectorBase:ISCP_014596"/>
<evidence type="ECO:0000256" key="1">
    <source>
        <dbReference type="ARBA" id="ARBA00022884"/>
    </source>
</evidence>
<dbReference type="AlphaFoldDB" id="B7PJB5"/>
<dbReference type="HOGENOM" id="CLU_012062_28_10_1"/>
<dbReference type="GO" id="GO:0005634">
    <property type="term" value="C:nucleus"/>
    <property type="evidence" value="ECO:0000318"/>
    <property type="project" value="GO_Central"/>
</dbReference>
<dbReference type="CDD" id="cd12242">
    <property type="entry name" value="RRM_SLIRP"/>
    <property type="match status" value="1"/>
</dbReference>
<dbReference type="InterPro" id="IPR034152">
    <property type="entry name" value="SLIRP_RRM"/>
</dbReference>
<organism>
    <name type="scientific">Ixodes scapularis</name>
    <name type="common">Black-legged tick</name>
    <name type="synonym">Deer tick</name>
    <dbReference type="NCBI Taxonomy" id="6945"/>
    <lineage>
        <taxon>Eukaryota</taxon>
        <taxon>Metazoa</taxon>
        <taxon>Ecdysozoa</taxon>
        <taxon>Arthropoda</taxon>
        <taxon>Chelicerata</taxon>
        <taxon>Arachnida</taxon>
        <taxon>Acari</taxon>
        <taxon>Parasitiformes</taxon>
        <taxon>Ixodida</taxon>
        <taxon>Ixodoidea</taxon>
        <taxon>Ixodidae</taxon>
        <taxon>Ixodinae</taxon>
        <taxon>Ixodes</taxon>
    </lineage>
</organism>
<evidence type="ECO:0000313" key="6">
    <source>
        <dbReference type="Proteomes" id="UP000001555"/>
    </source>
</evidence>
<dbReference type="VEuPathDB" id="VectorBase:ISCW004619"/>
<gene>
    <name evidence="5" type="primary">8029790</name>
    <name evidence="4" type="ORF">IscW_ISCW004619</name>
</gene>
<keyword evidence="6" id="KW-1185">Reference proteome</keyword>
<evidence type="ECO:0000256" key="2">
    <source>
        <dbReference type="PROSITE-ProRule" id="PRU00176"/>
    </source>
</evidence>
<evidence type="ECO:0000259" key="3">
    <source>
        <dbReference type="PROSITE" id="PS50102"/>
    </source>
</evidence>
<dbReference type="SMART" id="SM00360">
    <property type="entry name" value="RRM"/>
    <property type="match status" value="1"/>
</dbReference>
<dbReference type="EMBL" id="DS725348">
    <property type="protein sequence ID" value="EEC06687.1"/>
    <property type="molecule type" value="Genomic_DNA"/>
</dbReference>
<dbReference type="InterPro" id="IPR012677">
    <property type="entry name" value="Nucleotide-bd_a/b_plait_sf"/>
</dbReference>
<dbReference type="Proteomes" id="UP000001555">
    <property type="component" value="Unassembled WGS sequence"/>
</dbReference>
<dbReference type="PaxDb" id="6945-B7PJB5"/>
<dbReference type="EnsemblMetazoa" id="ISCW004619-RA">
    <property type="protein sequence ID" value="ISCW004619-PA"/>
    <property type="gene ID" value="ISCW004619"/>
</dbReference>
<dbReference type="SUPFAM" id="SSF54928">
    <property type="entry name" value="RNA-binding domain, RBD"/>
    <property type="match status" value="1"/>
</dbReference>